<dbReference type="RefSeq" id="WP_386024739.1">
    <property type="nucleotide sequence ID" value="NZ_JBHUHX010000013.1"/>
</dbReference>
<dbReference type="Gene3D" id="3.40.190.10">
    <property type="entry name" value="Periplasmic binding protein-like II"/>
    <property type="match status" value="2"/>
</dbReference>
<dbReference type="SUPFAM" id="SSF53850">
    <property type="entry name" value="Periplasmic binding protein-like II"/>
    <property type="match status" value="1"/>
</dbReference>
<gene>
    <name evidence="1" type="ORF">ACFSJC_06230</name>
</gene>
<proteinExistence type="predicted"/>
<evidence type="ECO:0000313" key="2">
    <source>
        <dbReference type="Proteomes" id="UP001597337"/>
    </source>
</evidence>
<sequence length="232" mass="25853">MPVRYLVGVENIDYRPFQNGLSGRFEGFGRDLLDAFAEDAGIQFDYLPMPPSRLLASLLRDRIDFKYPDDPSWRSELRVGHDIRYSRPIVSYLDGTLVTPARVGDPISEIRTLGAVIGFTPVAWAGRIGAGHVTLMENADFSALFRQVLAGRLDGAYANIAVAKAQSARILGNAEALVYDPNLPHFTGQYRLSSRHHAEILARFDRWLLDNAEEVSRLKRRAGLLDPPVSSD</sequence>
<protein>
    <submittedName>
        <fullName evidence="1">Substrate-binding periplasmic protein</fullName>
    </submittedName>
</protein>
<organism evidence="1 2">
    <name type="scientific">Thiorhodococcus fuscus</name>
    <dbReference type="NCBI Taxonomy" id="527200"/>
    <lineage>
        <taxon>Bacteria</taxon>
        <taxon>Pseudomonadati</taxon>
        <taxon>Pseudomonadota</taxon>
        <taxon>Gammaproteobacteria</taxon>
        <taxon>Chromatiales</taxon>
        <taxon>Chromatiaceae</taxon>
        <taxon>Thiorhodococcus</taxon>
    </lineage>
</organism>
<keyword evidence="2" id="KW-1185">Reference proteome</keyword>
<name>A0ABW4Y9K3_9GAMM</name>
<dbReference type="EMBL" id="JBHUHX010000013">
    <property type="protein sequence ID" value="MFD2111433.1"/>
    <property type="molecule type" value="Genomic_DNA"/>
</dbReference>
<comment type="caution">
    <text evidence="1">The sequence shown here is derived from an EMBL/GenBank/DDBJ whole genome shotgun (WGS) entry which is preliminary data.</text>
</comment>
<accession>A0ABW4Y9K3</accession>
<evidence type="ECO:0000313" key="1">
    <source>
        <dbReference type="EMBL" id="MFD2111433.1"/>
    </source>
</evidence>
<dbReference type="Proteomes" id="UP001597337">
    <property type="component" value="Unassembled WGS sequence"/>
</dbReference>
<reference evidence="2" key="1">
    <citation type="journal article" date="2019" name="Int. J. Syst. Evol. Microbiol.">
        <title>The Global Catalogue of Microorganisms (GCM) 10K type strain sequencing project: providing services to taxonomists for standard genome sequencing and annotation.</title>
        <authorList>
            <consortium name="The Broad Institute Genomics Platform"/>
            <consortium name="The Broad Institute Genome Sequencing Center for Infectious Disease"/>
            <person name="Wu L."/>
            <person name="Ma J."/>
        </authorList>
    </citation>
    <scope>NUCLEOTIDE SEQUENCE [LARGE SCALE GENOMIC DNA]</scope>
    <source>
        <strain evidence="2">KACC 12597</strain>
    </source>
</reference>